<accession>A0A8R7QMG1</accession>
<dbReference type="Gramene" id="TuG1812G0600000542.01.T01">
    <property type="protein sequence ID" value="TuG1812G0600000542.01.T01"/>
    <property type="gene ID" value="TuG1812G0600000542.01"/>
</dbReference>
<proteinExistence type="predicted"/>
<protein>
    <recommendedName>
        <fullName evidence="1">DUF3615 domain-containing protein</fullName>
    </recommendedName>
</protein>
<reference evidence="2" key="2">
    <citation type="submission" date="2018-03" db="EMBL/GenBank/DDBJ databases">
        <title>The Triticum urartu genome reveals the dynamic nature of wheat genome evolution.</title>
        <authorList>
            <person name="Ling H."/>
            <person name="Ma B."/>
            <person name="Shi X."/>
            <person name="Liu H."/>
            <person name="Dong L."/>
            <person name="Sun H."/>
            <person name="Cao Y."/>
            <person name="Gao Q."/>
            <person name="Zheng S."/>
            <person name="Li Y."/>
            <person name="Yu Y."/>
            <person name="Du H."/>
            <person name="Qi M."/>
            <person name="Li Y."/>
            <person name="Yu H."/>
            <person name="Cui Y."/>
            <person name="Wang N."/>
            <person name="Chen C."/>
            <person name="Wu H."/>
            <person name="Zhao Y."/>
            <person name="Zhang J."/>
            <person name="Li Y."/>
            <person name="Zhou W."/>
            <person name="Zhang B."/>
            <person name="Hu W."/>
            <person name="Eijk M."/>
            <person name="Tang J."/>
            <person name="Witsenboer H."/>
            <person name="Zhao S."/>
            <person name="Li Z."/>
            <person name="Zhang A."/>
            <person name="Wang D."/>
            <person name="Liang C."/>
        </authorList>
    </citation>
    <scope>NUCLEOTIDE SEQUENCE [LARGE SCALE GENOMIC DNA]</scope>
    <source>
        <strain evidence="2">cv. G1812</strain>
    </source>
</reference>
<sequence>MDRSAVFHTYPALGGPFQSLDDVQSAVVAYACRNSMAMPDELPHKERVIREFLYWPDGTRKVCTRVQTANGEQEKLRRLVEALLDKQNDDKDRADELKDIVHWQAICEGVGKWYYHLNITVKTKGAAADAGSANLFFAEVARDQNHTLGYYISTFFRVNTDSKDDEAICHGCINNGSTDMKHPPAGLFKGGHVDIRFPIGFGPCNDKQWRVSHNTEVEDEELIKEEEERIRDSFDYLEDAVFWENIRHKRLHSRIWESETNMQRMKKGLPLKTEA</sequence>
<dbReference type="InterPro" id="IPR022059">
    <property type="entry name" value="DUF3615"/>
</dbReference>
<keyword evidence="3" id="KW-1185">Reference proteome</keyword>
<evidence type="ECO:0000313" key="2">
    <source>
        <dbReference type="EnsemblPlants" id="TuG1812G0600000542.01.T01"/>
    </source>
</evidence>
<name>A0A8R7QMG1_TRIUA</name>
<feature type="domain" description="DUF3615" evidence="1">
    <location>
        <begin position="80"/>
        <end position="183"/>
    </location>
</feature>
<organism evidence="2 3">
    <name type="scientific">Triticum urartu</name>
    <name type="common">Red wild einkorn</name>
    <name type="synonym">Crithodium urartu</name>
    <dbReference type="NCBI Taxonomy" id="4572"/>
    <lineage>
        <taxon>Eukaryota</taxon>
        <taxon>Viridiplantae</taxon>
        <taxon>Streptophyta</taxon>
        <taxon>Embryophyta</taxon>
        <taxon>Tracheophyta</taxon>
        <taxon>Spermatophyta</taxon>
        <taxon>Magnoliopsida</taxon>
        <taxon>Liliopsida</taxon>
        <taxon>Poales</taxon>
        <taxon>Poaceae</taxon>
        <taxon>BOP clade</taxon>
        <taxon>Pooideae</taxon>
        <taxon>Triticodae</taxon>
        <taxon>Triticeae</taxon>
        <taxon>Triticinae</taxon>
        <taxon>Triticum</taxon>
    </lineage>
</organism>
<dbReference type="PANTHER" id="PTHR33326:SF49">
    <property type="entry name" value="GENOME ASSEMBLY, CHROMOSOME: II"/>
    <property type="match status" value="1"/>
</dbReference>
<reference evidence="3" key="1">
    <citation type="journal article" date="2013" name="Nature">
        <title>Draft genome of the wheat A-genome progenitor Triticum urartu.</title>
        <authorList>
            <person name="Ling H.Q."/>
            <person name="Zhao S."/>
            <person name="Liu D."/>
            <person name="Wang J."/>
            <person name="Sun H."/>
            <person name="Zhang C."/>
            <person name="Fan H."/>
            <person name="Li D."/>
            <person name="Dong L."/>
            <person name="Tao Y."/>
            <person name="Gao C."/>
            <person name="Wu H."/>
            <person name="Li Y."/>
            <person name="Cui Y."/>
            <person name="Guo X."/>
            <person name="Zheng S."/>
            <person name="Wang B."/>
            <person name="Yu K."/>
            <person name="Liang Q."/>
            <person name="Yang W."/>
            <person name="Lou X."/>
            <person name="Chen J."/>
            <person name="Feng M."/>
            <person name="Jian J."/>
            <person name="Zhang X."/>
            <person name="Luo G."/>
            <person name="Jiang Y."/>
            <person name="Liu J."/>
            <person name="Wang Z."/>
            <person name="Sha Y."/>
            <person name="Zhang B."/>
            <person name="Wu H."/>
            <person name="Tang D."/>
            <person name="Shen Q."/>
            <person name="Xue P."/>
            <person name="Zou S."/>
            <person name="Wang X."/>
            <person name="Liu X."/>
            <person name="Wang F."/>
            <person name="Yang Y."/>
            <person name="An X."/>
            <person name="Dong Z."/>
            <person name="Zhang K."/>
            <person name="Zhang X."/>
            <person name="Luo M.C."/>
            <person name="Dvorak J."/>
            <person name="Tong Y."/>
            <person name="Wang J."/>
            <person name="Yang H."/>
            <person name="Li Z."/>
            <person name="Wang D."/>
            <person name="Zhang A."/>
            <person name="Wang J."/>
        </authorList>
    </citation>
    <scope>NUCLEOTIDE SEQUENCE</scope>
    <source>
        <strain evidence="3">cv. G1812</strain>
    </source>
</reference>
<evidence type="ECO:0000313" key="3">
    <source>
        <dbReference type="Proteomes" id="UP000015106"/>
    </source>
</evidence>
<dbReference type="Pfam" id="PF12274">
    <property type="entry name" value="DUF3615"/>
    <property type="match status" value="1"/>
</dbReference>
<dbReference type="AlphaFoldDB" id="A0A8R7QMG1"/>
<evidence type="ECO:0000259" key="1">
    <source>
        <dbReference type="Pfam" id="PF12274"/>
    </source>
</evidence>
<dbReference type="PANTHER" id="PTHR33326">
    <property type="entry name" value="OS05G0543800 PROTEIN"/>
    <property type="match status" value="1"/>
</dbReference>
<reference evidence="2" key="3">
    <citation type="submission" date="2022-06" db="UniProtKB">
        <authorList>
            <consortium name="EnsemblPlants"/>
        </authorList>
    </citation>
    <scope>IDENTIFICATION</scope>
</reference>
<dbReference type="EnsemblPlants" id="TuG1812G0600000542.01.T01">
    <property type="protein sequence ID" value="TuG1812G0600000542.01.T01"/>
    <property type="gene ID" value="TuG1812G0600000542.01"/>
</dbReference>
<dbReference type="Proteomes" id="UP000015106">
    <property type="component" value="Chromosome 6"/>
</dbReference>